<comment type="catalytic activity">
    <reaction evidence="5">
        <text>L-methionyl-tRNA(fMet) + (6R)-10-formyltetrahydrofolate = N-formyl-L-methionyl-tRNA(fMet) + (6S)-5,6,7,8-tetrahydrofolate + H(+)</text>
        <dbReference type="Rhea" id="RHEA:24380"/>
        <dbReference type="Rhea" id="RHEA-COMP:9952"/>
        <dbReference type="Rhea" id="RHEA-COMP:9953"/>
        <dbReference type="ChEBI" id="CHEBI:15378"/>
        <dbReference type="ChEBI" id="CHEBI:57453"/>
        <dbReference type="ChEBI" id="CHEBI:78530"/>
        <dbReference type="ChEBI" id="CHEBI:78844"/>
        <dbReference type="ChEBI" id="CHEBI:195366"/>
        <dbReference type="EC" id="2.1.2.9"/>
    </reaction>
</comment>
<dbReference type="SUPFAM" id="SSF50486">
    <property type="entry name" value="FMT C-terminal domain-like"/>
    <property type="match status" value="1"/>
</dbReference>
<feature type="domain" description="Formyl transferase C-terminal" evidence="7">
    <location>
        <begin position="207"/>
        <end position="305"/>
    </location>
</feature>
<reference evidence="8 9" key="1">
    <citation type="submission" date="2023-10" db="EMBL/GenBank/DDBJ databases">
        <authorList>
            <person name="Botero Cardona J."/>
        </authorList>
    </citation>
    <scope>NUCLEOTIDE SEQUENCE [LARGE SCALE GENOMIC DNA]</scope>
    <source>
        <strain evidence="8 9">R-54839</strain>
    </source>
</reference>
<accession>A0ABM9ML22</accession>
<evidence type="ECO:0000256" key="3">
    <source>
        <dbReference type="ARBA" id="ARBA00022679"/>
    </source>
</evidence>
<dbReference type="CDD" id="cd08646">
    <property type="entry name" value="FMT_core_Met-tRNA-FMT_N"/>
    <property type="match status" value="1"/>
</dbReference>
<dbReference type="SUPFAM" id="SSF53328">
    <property type="entry name" value="Formyltransferase"/>
    <property type="match status" value="1"/>
</dbReference>
<dbReference type="InterPro" id="IPR001555">
    <property type="entry name" value="GART_AS"/>
</dbReference>
<evidence type="ECO:0000256" key="2">
    <source>
        <dbReference type="ARBA" id="ARBA00012261"/>
    </source>
</evidence>
<evidence type="ECO:0000313" key="8">
    <source>
        <dbReference type="EMBL" id="CAK1223448.1"/>
    </source>
</evidence>
<dbReference type="PROSITE" id="PS00373">
    <property type="entry name" value="GART"/>
    <property type="match status" value="1"/>
</dbReference>
<dbReference type="NCBIfam" id="TIGR00460">
    <property type="entry name" value="fmt"/>
    <property type="match status" value="1"/>
</dbReference>
<comment type="caution">
    <text evidence="8">The sequence shown here is derived from an EMBL/GenBank/DDBJ whole genome shotgun (WGS) entry which is preliminary data.</text>
</comment>
<evidence type="ECO:0000259" key="7">
    <source>
        <dbReference type="Pfam" id="PF02911"/>
    </source>
</evidence>
<comment type="function">
    <text evidence="5">Attaches a formyl group to the free amino group of methionyl-tRNA(fMet). The formyl group appears to play a dual role in the initiator identity of N-formylmethionyl-tRNA by promoting its recognition by IF2 and preventing the misappropriation of this tRNA by the elongation apparatus.</text>
</comment>
<keyword evidence="3 5" id="KW-0808">Transferase</keyword>
<dbReference type="GO" id="GO:0004479">
    <property type="term" value="F:methionyl-tRNA formyltransferase activity"/>
    <property type="evidence" value="ECO:0007669"/>
    <property type="project" value="UniProtKB-EC"/>
</dbReference>
<evidence type="ECO:0000256" key="4">
    <source>
        <dbReference type="ARBA" id="ARBA00022917"/>
    </source>
</evidence>
<dbReference type="PANTHER" id="PTHR11138">
    <property type="entry name" value="METHIONYL-TRNA FORMYLTRANSFERASE"/>
    <property type="match status" value="1"/>
</dbReference>
<protein>
    <recommendedName>
        <fullName evidence="2 5">Methionyl-tRNA formyltransferase</fullName>
        <ecNumber evidence="2 5">2.1.2.9</ecNumber>
    </recommendedName>
</protein>
<dbReference type="InterPro" id="IPR002376">
    <property type="entry name" value="Formyl_transf_N"/>
</dbReference>
<feature type="binding site" evidence="5">
    <location>
        <begin position="112"/>
        <end position="115"/>
    </location>
    <ligand>
        <name>(6S)-5,6,7,8-tetrahydrofolate</name>
        <dbReference type="ChEBI" id="CHEBI:57453"/>
    </ligand>
</feature>
<comment type="similarity">
    <text evidence="1 5">Belongs to the Fmt family.</text>
</comment>
<dbReference type="Pfam" id="PF00551">
    <property type="entry name" value="Formyl_trans_N"/>
    <property type="match status" value="1"/>
</dbReference>
<organism evidence="8 9">
    <name type="scientific">Fructobacillus fructosus</name>
    <dbReference type="NCBI Taxonomy" id="1631"/>
    <lineage>
        <taxon>Bacteria</taxon>
        <taxon>Bacillati</taxon>
        <taxon>Bacillota</taxon>
        <taxon>Bacilli</taxon>
        <taxon>Lactobacillales</taxon>
        <taxon>Lactobacillaceae</taxon>
        <taxon>Fructobacillus</taxon>
    </lineage>
</organism>
<name>A0ABM9ML22_9LACO</name>
<dbReference type="CDD" id="cd08704">
    <property type="entry name" value="Met_tRNA_FMT_C"/>
    <property type="match status" value="1"/>
</dbReference>
<dbReference type="HAMAP" id="MF_00182">
    <property type="entry name" value="Formyl_trans"/>
    <property type="match status" value="1"/>
</dbReference>
<sequence length="323" mass="34468">MALSIVFMGTPEFAVPTLEALAADDSFDVLAVVTQPDRPFGRKRQLKASPVKEAASKLGLPVLQPEKISGSDEMAKIIELAPDFIVTAAFGQFLPEKLLHAAKYGAVNAHASLLPKYRGGAPVHYAIMNGDQETGVSLMYMVKKMDAGDVLAVVKVPITKDDNVGTMFTKLGQAAVHLVTDNLPKIAKGELKGTAQNPDDVTFSPNIARDQQILHFDRETAQEIDWHIRGLYPTHPAHAVAAGQTVKFIKVAPLQEKTDAKPGVITQKDKKHLHLAAADGSQLAVLEIQPAGKAAMPIAAFLNGAGQHLAVGDAWIDLGEADA</sequence>
<proteinExistence type="inferred from homology"/>
<evidence type="ECO:0000259" key="6">
    <source>
        <dbReference type="Pfam" id="PF00551"/>
    </source>
</evidence>
<feature type="domain" description="Formyl transferase N-terminal" evidence="6">
    <location>
        <begin position="5"/>
        <end position="176"/>
    </location>
</feature>
<dbReference type="Gene3D" id="3.40.50.12230">
    <property type="match status" value="1"/>
</dbReference>
<dbReference type="InterPro" id="IPR041711">
    <property type="entry name" value="Met-tRNA-FMT_N"/>
</dbReference>
<dbReference type="InterPro" id="IPR044135">
    <property type="entry name" value="Met-tRNA-FMT_C"/>
</dbReference>
<dbReference type="EMBL" id="CAUZLR010000001">
    <property type="protein sequence ID" value="CAK1223448.1"/>
    <property type="molecule type" value="Genomic_DNA"/>
</dbReference>
<dbReference type="InterPro" id="IPR011034">
    <property type="entry name" value="Formyl_transferase-like_C_sf"/>
</dbReference>
<dbReference type="InterPro" id="IPR005793">
    <property type="entry name" value="Formyl_trans_C"/>
</dbReference>
<dbReference type="RefSeq" id="WP_187753192.1">
    <property type="nucleotide sequence ID" value="NZ_CAUZLR010000001.1"/>
</dbReference>
<dbReference type="InterPro" id="IPR036477">
    <property type="entry name" value="Formyl_transf_N_sf"/>
</dbReference>
<keyword evidence="4 5" id="KW-0648">Protein biosynthesis</keyword>
<dbReference type="InterPro" id="IPR005794">
    <property type="entry name" value="Fmt"/>
</dbReference>
<evidence type="ECO:0000313" key="9">
    <source>
        <dbReference type="Proteomes" id="UP001314261"/>
    </source>
</evidence>
<evidence type="ECO:0000256" key="1">
    <source>
        <dbReference type="ARBA" id="ARBA00010699"/>
    </source>
</evidence>
<dbReference type="PANTHER" id="PTHR11138:SF5">
    <property type="entry name" value="METHIONYL-TRNA FORMYLTRANSFERASE, MITOCHONDRIAL"/>
    <property type="match status" value="1"/>
</dbReference>
<dbReference type="Proteomes" id="UP001314261">
    <property type="component" value="Unassembled WGS sequence"/>
</dbReference>
<dbReference type="Pfam" id="PF02911">
    <property type="entry name" value="Formyl_trans_C"/>
    <property type="match status" value="1"/>
</dbReference>
<gene>
    <name evidence="5" type="primary">fmt</name>
    <name evidence="8" type="ORF">R54839_PPFHFPJH_00066</name>
</gene>
<dbReference type="EC" id="2.1.2.9" evidence="2 5"/>
<evidence type="ECO:0000256" key="5">
    <source>
        <dbReference type="HAMAP-Rule" id="MF_00182"/>
    </source>
</evidence>
<keyword evidence="9" id="KW-1185">Reference proteome</keyword>